<feature type="transmembrane region" description="Helical" evidence="1">
    <location>
        <begin position="100"/>
        <end position="125"/>
    </location>
</feature>
<gene>
    <name evidence="2" type="ORF">QN277_003863</name>
</gene>
<reference evidence="2" key="1">
    <citation type="submission" date="2023-10" db="EMBL/GenBank/DDBJ databases">
        <title>Chromosome-level genome of the transformable northern wattle, Acacia crassicarpa.</title>
        <authorList>
            <person name="Massaro I."/>
            <person name="Sinha N.R."/>
            <person name="Poethig S."/>
            <person name="Leichty A.R."/>
        </authorList>
    </citation>
    <scope>NUCLEOTIDE SEQUENCE</scope>
    <source>
        <strain evidence="2">Acra3RX</strain>
        <tissue evidence="2">Leaf</tissue>
    </source>
</reference>
<organism evidence="2 3">
    <name type="scientific">Acacia crassicarpa</name>
    <name type="common">northern wattle</name>
    <dbReference type="NCBI Taxonomy" id="499986"/>
    <lineage>
        <taxon>Eukaryota</taxon>
        <taxon>Viridiplantae</taxon>
        <taxon>Streptophyta</taxon>
        <taxon>Embryophyta</taxon>
        <taxon>Tracheophyta</taxon>
        <taxon>Spermatophyta</taxon>
        <taxon>Magnoliopsida</taxon>
        <taxon>eudicotyledons</taxon>
        <taxon>Gunneridae</taxon>
        <taxon>Pentapetalae</taxon>
        <taxon>rosids</taxon>
        <taxon>fabids</taxon>
        <taxon>Fabales</taxon>
        <taxon>Fabaceae</taxon>
        <taxon>Caesalpinioideae</taxon>
        <taxon>mimosoid clade</taxon>
        <taxon>Acacieae</taxon>
        <taxon>Acacia</taxon>
    </lineage>
</organism>
<keyword evidence="1" id="KW-0472">Membrane</keyword>
<protein>
    <submittedName>
        <fullName evidence="2">Uncharacterized protein</fullName>
    </submittedName>
</protein>
<name>A0AAE1J1S3_9FABA</name>
<feature type="transmembrane region" description="Helical" evidence="1">
    <location>
        <begin position="30"/>
        <end position="49"/>
    </location>
</feature>
<dbReference type="Proteomes" id="UP001293593">
    <property type="component" value="Unassembled WGS sequence"/>
</dbReference>
<evidence type="ECO:0000313" key="3">
    <source>
        <dbReference type="Proteomes" id="UP001293593"/>
    </source>
</evidence>
<evidence type="ECO:0000256" key="1">
    <source>
        <dbReference type="SAM" id="Phobius"/>
    </source>
</evidence>
<evidence type="ECO:0000313" key="2">
    <source>
        <dbReference type="EMBL" id="KAK4260792.1"/>
    </source>
</evidence>
<proteinExistence type="predicted"/>
<sequence>MVEPCIQVHQIGSYGSPTRRPNGFRFPSGFFTFSLQVLCFFLRILEYSSCSPRKYQTNRSIPLLSGEEDGFSCSLWFLIVQSSFITLFRSDLHTKMDVLVLVVLDCSITLHSTFAAFVLCSRFLLGQKIILHGVRNEACSSWKE</sequence>
<dbReference type="EMBL" id="JAWXYG010000010">
    <property type="protein sequence ID" value="KAK4260792.1"/>
    <property type="molecule type" value="Genomic_DNA"/>
</dbReference>
<accession>A0AAE1J1S3</accession>
<keyword evidence="1" id="KW-0812">Transmembrane</keyword>
<dbReference type="AlphaFoldDB" id="A0AAE1J1S3"/>
<keyword evidence="1" id="KW-1133">Transmembrane helix</keyword>
<comment type="caution">
    <text evidence="2">The sequence shown here is derived from an EMBL/GenBank/DDBJ whole genome shotgun (WGS) entry which is preliminary data.</text>
</comment>
<keyword evidence="3" id="KW-1185">Reference proteome</keyword>